<accession>A0A272EMR0</accession>
<dbReference type="Gene3D" id="3.40.190.10">
    <property type="entry name" value="Periplasmic binding protein-like II"/>
    <property type="match status" value="2"/>
</dbReference>
<gene>
    <name evidence="6" type="ORF">BGI27_16735</name>
    <name evidence="7" type="ORF">CGU29_16605</name>
</gene>
<evidence type="ECO:0000256" key="3">
    <source>
        <dbReference type="ARBA" id="ARBA00023125"/>
    </source>
</evidence>
<keyword evidence="4" id="KW-0804">Transcription</keyword>
<feature type="domain" description="HTH lysR-type" evidence="5">
    <location>
        <begin position="1"/>
        <end position="58"/>
    </location>
</feature>
<reference evidence="7 8" key="2">
    <citation type="submission" date="2017-07" db="EMBL/GenBank/DDBJ databases">
        <title>Candidatus Dactylopiibacterium carminicum, a nitrogen-fixing symbiont of the cochineal insect Dactylopius coccus and Dactylopius opuntiae (Hemiptera: Coccoidea: Dactylopiidae).</title>
        <authorList>
            <person name="Vera A."/>
        </authorList>
    </citation>
    <scope>NUCLEOTIDE SEQUENCE [LARGE SCALE GENOMIC DNA]</scope>
    <source>
        <strain evidence="7 8">NFDCM</strain>
    </source>
</reference>
<dbReference type="Proteomes" id="UP000216107">
    <property type="component" value="Unassembled WGS sequence"/>
</dbReference>
<dbReference type="OrthoDB" id="5292387at2"/>
<dbReference type="PANTHER" id="PTHR30346:SF30">
    <property type="entry name" value="SMALL NEUTRAL PROTEASE REGULATORY PROTEIN"/>
    <property type="match status" value="1"/>
</dbReference>
<evidence type="ECO:0000256" key="1">
    <source>
        <dbReference type="ARBA" id="ARBA00009437"/>
    </source>
</evidence>
<keyword evidence="9" id="KW-1185">Reference proteome</keyword>
<sequence length="297" mass="31853">MNFRHFHYFVVVAEELHVARAAVRLGIAQPALSQQIRALEEQLGVRLFHRANRRITLTEAGEAFLVEARAALMHAEQAGRAARRAARGETGRVDIGYVSSALAELPFLSALAAFRATHPAVRIGMHMRLAADHLAALRTQTFDLVITRGPMPEPPEDYDSLVLSRQPMIVALPDSHPLATRAGIALPELAENNFLVPDDPPGCGTGHAIALLCEAARFTPRSSMVVNEMSSAVGLVAGGLGVALLPASAARFALPGVVFRPLIGGAFDSDLIAFYRRHEHSAAVLALLAALRRHAAV</sequence>
<dbReference type="Pfam" id="PF03466">
    <property type="entry name" value="LysR_substrate"/>
    <property type="match status" value="1"/>
</dbReference>
<dbReference type="GO" id="GO:0003677">
    <property type="term" value="F:DNA binding"/>
    <property type="evidence" value="ECO:0007669"/>
    <property type="project" value="UniProtKB-KW"/>
</dbReference>
<evidence type="ECO:0000313" key="9">
    <source>
        <dbReference type="Proteomes" id="UP000623509"/>
    </source>
</evidence>
<dbReference type="AlphaFoldDB" id="A0A272EMR0"/>
<dbReference type="FunFam" id="1.10.10.10:FF:000001">
    <property type="entry name" value="LysR family transcriptional regulator"/>
    <property type="match status" value="1"/>
</dbReference>
<dbReference type="InterPro" id="IPR036388">
    <property type="entry name" value="WH-like_DNA-bd_sf"/>
</dbReference>
<dbReference type="EMBL" id="MDUX01000088">
    <property type="protein sequence ID" value="KAF7597807.1"/>
    <property type="molecule type" value="Genomic_DNA"/>
</dbReference>
<dbReference type="InterPro" id="IPR000847">
    <property type="entry name" value="LysR_HTH_N"/>
</dbReference>
<dbReference type="Pfam" id="PF00126">
    <property type="entry name" value="HTH_1"/>
    <property type="match status" value="1"/>
</dbReference>
<evidence type="ECO:0000256" key="4">
    <source>
        <dbReference type="ARBA" id="ARBA00023163"/>
    </source>
</evidence>
<dbReference type="CDD" id="cd08414">
    <property type="entry name" value="PBP2_LTTR_aromatics_like"/>
    <property type="match status" value="1"/>
</dbReference>
<dbReference type="GO" id="GO:0003700">
    <property type="term" value="F:DNA-binding transcription factor activity"/>
    <property type="evidence" value="ECO:0007669"/>
    <property type="project" value="InterPro"/>
</dbReference>
<organism evidence="7 8">
    <name type="scientific">Candidatus Dactylopiibacterium carminicum</name>
    <dbReference type="NCBI Taxonomy" id="857335"/>
    <lineage>
        <taxon>Bacteria</taxon>
        <taxon>Pseudomonadati</taxon>
        <taxon>Pseudomonadota</taxon>
        <taxon>Betaproteobacteria</taxon>
        <taxon>Rhodocyclales</taxon>
        <taxon>Rhodocyclaceae</taxon>
        <taxon>Candidatus Dactylopiibacterium</taxon>
    </lineage>
</organism>
<dbReference type="InterPro" id="IPR036390">
    <property type="entry name" value="WH_DNA-bd_sf"/>
</dbReference>
<name>A0A272EMR0_9RHOO</name>
<comment type="caution">
    <text evidence="7">The sequence shown here is derived from an EMBL/GenBank/DDBJ whole genome shotgun (WGS) entry which is preliminary data.</text>
</comment>
<proteinExistence type="inferred from homology"/>
<evidence type="ECO:0000313" key="8">
    <source>
        <dbReference type="Proteomes" id="UP000216107"/>
    </source>
</evidence>
<dbReference type="SUPFAM" id="SSF46785">
    <property type="entry name" value="Winged helix' DNA-binding domain"/>
    <property type="match status" value="1"/>
</dbReference>
<dbReference type="PANTHER" id="PTHR30346">
    <property type="entry name" value="TRANSCRIPTIONAL DUAL REGULATOR HCAR-RELATED"/>
    <property type="match status" value="1"/>
</dbReference>
<reference evidence="6 9" key="1">
    <citation type="submission" date="2016-08" db="EMBL/GenBank/DDBJ databases">
        <title>Candidatus Dactylopiibacterium carminicum genome sequence.</title>
        <authorList>
            <person name="Ramirez-Puebla S.T."/>
            <person name="Ormeno-Orrillo E."/>
            <person name="Vera-Ponce De Leon A."/>
            <person name="Luis L."/>
            <person name="Sanchez-Flores A."/>
            <person name="Monica R."/>
            <person name="Martinez-Romero E."/>
        </authorList>
    </citation>
    <scope>NUCLEOTIDE SEQUENCE [LARGE SCALE GENOMIC DNA]</scope>
    <source>
        <strain evidence="6">END1</strain>
    </source>
</reference>
<dbReference type="SUPFAM" id="SSF53850">
    <property type="entry name" value="Periplasmic binding protein-like II"/>
    <property type="match status" value="1"/>
</dbReference>
<dbReference type="Proteomes" id="UP000623509">
    <property type="component" value="Unassembled WGS sequence"/>
</dbReference>
<keyword evidence="3" id="KW-0238">DNA-binding</keyword>
<dbReference type="EMBL" id="NMRN01000089">
    <property type="protein sequence ID" value="PAS91407.1"/>
    <property type="molecule type" value="Genomic_DNA"/>
</dbReference>
<dbReference type="PROSITE" id="PS50931">
    <property type="entry name" value="HTH_LYSR"/>
    <property type="match status" value="1"/>
</dbReference>
<evidence type="ECO:0000313" key="7">
    <source>
        <dbReference type="EMBL" id="PAS91407.1"/>
    </source>
</evidence>
<comment type="similarity">
    <text evidence="1">Belongs to the LysR transcriptional regulatory family.</text>
</comment>
<evidence type="ECO:0000313" key="6">
    <source>
        <dbReference type="EMBL" id="KAF7597807.1"/>
    </source>
</evidence>
<dbReference type="InterPro" id="IPR005119">
    <property type="entry name" value="LysR_subst-bd"/>
</dbReference>
<evidence type="ECO:0000256" key="2">
    <source>
        <dbReference type="ARBA" id="ARBA00023015"/>
    </source>
</evidence>
<dbReference type="Gene3D" id="1.10.10.10">
    <property type="entry name" value="Winged helix-like DNA-binding domain superfamily/Winged helix DNA-binding domain"/>
    <property type="match status" value="1"/>
</dbReference>
<dbReference type="PRINTS" id="PR00039">
    <property type="entry name" value="HTHLYSR"/>
</dbReference>
<dbReference type="RefSeq" id="WP_095525951.1">
    <property type="nucleotide sequence ID" value="NZ_MDUX01000088.1"/>
</dbReference>
<keyword evidence="2" id="KW-0805">Transcription regulation</keyword>
<evidence type="ECO:0000259" key="5">
    <source>
        <dbReference type="PROSITE" id="PS50931"/>
    </source>
</evidence>
<dbReference type="GO" id="GO:0032993">
    <property type="term" value="C:protein-DNA complex"/>
    <property type="evidence" value="ECO:0007669"/>
    <property type="project" value="TreeGrafter"/>
</dbReference>
<protein>
    <submittedName>
        <fullName evidence="7">LysR family transcriptional regulator</fullName>
    </submittedName>
</protein>